<evidence type="ECO:0000259" key="4">
    <source>
        <dbReference type="PROSITE" id="PS00624"/>
    </source>
</evidence>
<reference evidence="5 6" key="1">
    <citation type="journal article" date="2014" name="BMC Genomics">
        <title>Comparative genome sequencing reveals chemotype-specific gene clusters in the toxigenic black mold Stachybotrys.</title>
        <authorList>
            <person name="Semeiks J."/>
            <person name="Borek D."/>
            <person name="Otwinowski Z."/>
            <person name="Grishin N.V."/>
        </authorList>
    </citation>
    <scope>NUCLEOTIDE SEQUENCE [LARGE SCALE GENOMIC DNA]</scope>
    <source>
        <strain evidence="6">CBS 109288 / IBT 7711</strain>
    </source>
</reference>
<dbReference type="PANTHER" id="PTHR11552:SF111">
    <property type="entry name" value="GLUCOSE-METHANOL-CHOLINE OXIDOREDUCTASE N-TERMINAL DOMAIN-CONTAINING PROTEIN"/>
    <property type="match status" value="1"/>
</dbReference>
<sequence length="582" mass="62226">MAIGCRLPGIALATTLLSSLAVAAPPGGEAHPPSTYDYVIVGGGPAGFVVAEYLSRNPRVSVTLFEAGPSLDTDPNIYTPGRFPLNTAGAWPFFVEPDANLGGRRPDLFQGAALGGGSAINAMIYCRGSASVFDEWAELSGNNGLAWDLLLESFRATSSWQDEASIDYTQPVNASVFGNGPLAVSRQRRLFAADLPLKEALQNELDVEEIDFASGGGIGVSLGINAIRASNRTRSYAYNTFGHLANTRRNFRLRANAWVSTIGFTGRRADRVTYNDTLTGTIHTIRAREIIVAAGAVKSPQLLLLSGVGPARQLEQLGIRVVRDIPEVGQNLIDHHNALVQFEAGPEQLTLWQYQFNATFQAQANAQYARNGGGPLGAQWGDVFATARLPAEAFEGVDSSFFANLPADRPHVAYEYISVGIGASGPNVSSVSAWVSVVQPESAGNLTLASANYLDAPRIHANYYGTPADRAAILYGYKQLRSIANSNTLRPVILQETFPGPDATSDEEIWAAIQQTSRSWHHPVGTTAIGTVLDANWRVKGLQGLRVVGSPAIPYISTCPIMSTVYAVGHRAAVDIALADRF</sequence>
<dbReference type="HOGENOM" id="CLU_002865_6_3_1"/>
<comment type="cofactor">
    <cofactor evidence="2">
        <name>FAD</name>
        <dbReference type="ChEBI" id="CHEBI:57692"/>
    </cofactor>
</comment>
<feature type="chain" id="PRO_5001771675" description="Glucose-methanol-choline oxidoreductase N-terminal domain-containing protein" evidence="3">
    <location>
        <begin position="24"/>
        <end position="582"/>
    </location>
</feature>
<dbReference type="SUPFAM" id="SSF54373">
    <property type="entry name" value="FAD-linked reductases, C-terminal domain"/>
    <property type="match status" value="1"/>
</dbReference>
<dbReference type="InterPro" id="IPR036188">
    <property type="entry name" value="FAD/NAD-bd_sf"/>
</dbReference>
<dbReference type="PANTHER" id="PTHR11552">
    <property type="entry name" value="GLUCOSE-METHANOL-CHOLINE GMC OXIDOREDUCTASE"/>
    <property type="match status" value="1"/>
</dbReference>
<keyword evidence="3" id="KW-0732">Signal</keyword>
<organism evidence="5 6">
    <name type="scientific">Stachybotrys chartarum (strain CBS 109288 / IBT 7711)</name>
    <name type="common">Toxic black mold</name>
    <name type="synonym">Stilbospora chartarum</name>
    <dbReference type="NCBI Taxonomy" id="1280523"/>
    <lineage>
        <taxon>Eukaryota</taxon>
        <taxon>Fungi</taxon>
        <taxon>Dikarya</taxon>
        <taxon>Ascomycota</taxon>
        <taxon>Pezizomycotina</taxon>
        <taxon>Sordariomycetes</taxon>
        <taxon>Hypocreomycetidae</taxon>
        <taxon>Hypocreales</taxon>
        <taxon>Stachybotryaceae</taxon>
        <taxon>Stachybotrys</taxon>
    </lineage>
</organism>
<evidence type="ECO:0000256" key="2">
    <source>
        <dbReference type="PIRSR" id="PIRSR000137-2"/>
    </source>
</evidence>
<dbReference type="Gene3D" id="3.30.560.10">
    <property type="entry name" value="Glucose Oxidase, domain 3"/>
    <property type="match status" value="1"/>
</dbReference>
<keyword evidence="2" id="KW-0274">FAD</keyword>
<dbReference type="Pfam" id="PF00732">
    <property type="entry name" value="GMC_oxred_N"/>
    <property type="match status" value="1"/>
</dbReference>
<dbReference type="Gene3D" id="3.50.50.60">
    <property type="entry name" value="FAD/NAD(P)-binding domain"/>
    <property type="match status" value="1"/>
</dbReference>
<dbReference type="InterPro" id="IPR012132">
    <property type="entry name" value="GMC_OxRdtase"/>
</dbReference>
<evidence type="ECO:0000313" key="6">
    <source>
        <dbReference type="Proteomes" id="UP000028045"/>
    </source>
</evidence>
<protein>
    <recommendedName>
        <fullName evidence="4">Glucose-methanol-choline oxidoreductase N-terminal domain-containing protein</fullName>
    </recommendedName>
</protein>
<accession>A0A084B407</accession>
<dbReference type="OrthoDB" id="269227at2759"/>
<dbReference type="PIRSF" id="PIRSF000137">
    <property type="entry name" value="Alcohol_oxidase"/>
    <property type="match status" value="1"/>
</dbReference>
<keyword evidence="2" id="KW-0285">Flavoprotein</keyword>
<feature type="signal peptide" evidence="3">
    <location>
        <begin position="1"/>
        <end position="23"/>
    </location>
</feature>
<dbReference type="GO" id="GO:0050660">
    <property type="term" value="F:flavin adenine dinucleotide binding"/>
    <property type="evidence" value="ECO:0007669"/>
    <property type="project" value="InterPro"/>
</dbReference>
<dbReference type="Pfam" id="PF05199">
    <property type="entry name" value="GMC_oxred_C"/>
    <property type="match status" value="1"/>
</dbReference>
<gene>
    <name evidence="5" type="ORF">S7711_00284</name>
</gene>
<dbReference type="AlphaFoldDB" id="A0A084B407"/>
<dbReference type="InterPro" id="IPR000172">
    <property type="entry name" value="GMC_OxRdtase_N"/>
</dbReference>
<proteinExistence type="inferred from homology"/>
<keyword evidence="6" id="KW-1185">Reference proteome</keyword>
<evidence type="ECO:0000313" key="5">
    <source>
        <dbReference type="EMBL" id="KEY72286.1"/>
    </source>
</evidence>
<name>A0A084B407_STACB</name>
<evidence type="ECO:0000256" key="3">
    <source>
        <dbReference type="SAM" id="SignalP"/>
    </source>
</evidence>
<dbReference type="PROSITE" id="PS00624">
    <property type="entry name" value="GMC_OXRED_2"/>
    <property type="match status" value="1"/>
</dbReference>
<feature type="domain" description="Glucose-methanol-choline oxidoreductase N-terminal" evidence="4">
    <location>
        <begin position="295"/>
        <end position="309"/>
    </location>
</feature>
<dbReference type="EMBL" id="KL648097">
    <property type="protein sequence ID" value="KEY72286.1"/>
    <property type="molecule type" value="Genomic_DNA"/>
</dbReference>
<evidence type="ECO:0000256" key="1">
    <source>
        <dbReference type="ARBA" id="ARBA00010790"/>
    </source>
</evidence>
<feature type="binding site" evidence="2">
    <location>
        <position position="259"/>
    </location>
    <ligand>
        <name>FAD</name>
        <dbReference type="ChEBI" id="CHEBI:57692"/>
    </ligand>
</feature>
<comment type="similarity">
    <text evidence="1">Belongs to the GMC oxidoreductase family.</text>
</comment>
<dbReference type="Proteomes" id="UP000028045">
    <property type="component" value="Unassembled WGS sequence"/>
</dbReference>
<dbReference type="InterPro" id="IPR007867">
    <property type="entry name" value="GMC_OxRtase_C"/>
</dbReference>
<dbReference type="GO" id="GO:0016614">
    <property type="term" value="F:oxidoreductase activity, acting on CH-OH group of donors"/>
    <property type="evidence" value="ECO:0007669"/>
    <property type="project" value="InterPro"/>
</dbReference>
<dbReference type="SUPFAM" id="SSF51905">
    <property type="entry name" value="FAD/NAD(P)-binding domain"/>
    <property type="match status" value="1"/>
</dbReference>